<dbReference type="Proteomes" id="UP000274046">
    <property type="component" value="Unassembled WGS sequence"/>
</dbReference>
<reference evidence="1 2" key="1">
    <citation type="submission" date="2018-10" db="EMBL/GenBank/DDBJ databases">
        <title>Genome sequencing of Pedobacter jejuensis TNB23.</title>
        <authorList>
            <person name="Cho Y.-J."/>
            <person name="Cho A."/>
            <person name="Kim O.-S."/>
        </authorList>
    </citation>
    <scope>NUCLEOTIDE SEQUENCE [LARGE SCALE GENOMIC DNA]</scope>
    <source>
        <strain evidence="1 2">TNB23</strain>
    </source>
</reference>
<keyword evidence="2" id="KW-1185">Reference proteome</keyword>
<accession>A0A3N0C066</accession>
<gene>
    <name evidence="1" type="ORF">D7004_04875</name>
</gene>
<protein>
    <submittedName>
        <fullName evidence="1">Uncharacterized protein</fullName>
    </submittedName>
</protein>
<evidence type="ECO:0000313" key="2">
    <source>
        <dbReference type="Proteomes" id="UP000274046"/>
    </source>
</evidence>
<dbReference type="AlphaFoldDB" id="A0A3N0C066"/>
<dbReference type="EMBL" id="RBEE01000006">
    <property type="protein sequence ID" value="RNL55417.1"/>
    <property type="molecule type" value="Genomic_DNA"/>
</dbReference>
<organism evidence="1 2">
    <name type="scientific">Pedobacter jejuensis</name>
    <dbReference type="NCBI Taxonomy" id="1268550"/>
    <lineage>
        <taxon>Bacteria</taxon>
        <taxon>Pseudomonadati</taxon>
        <taxon>Bacteroidota</taxon>
        <taxon>Sphingobacteriia</taxon>
        <taxon>Sphingobacteriales</taxon>
        <taxon>Sphingobacteriaceae</taxon>
        <taxon>Pedobacter</taxon>
    </lineage>
</organism>
<evidence type="ECO:0000313" key="1">
    <source>
        <dbReference type="EMBL" id="RNL55417.1"/>
    </source>
</evidence>
<sequence length="62" mass="7308">MSTIKKAQLANFFLPKYGFKNDGYNCSSLENLRAIDIVYLVNKSWYLIIGNIVNFYKNYFNK</sequence>
<proteinExistence type="predicted"/>
<name>A0A3N0C066_9SPHI</name>
<comment type="caution">
    <text evidence="1">The sequence shown here is derived from an EMBL/GenBank/DDBJ whole genome shotgun (WGS) entry which is preliminary data.</text>
</comment>